<sequence length="347" mass="39223">MAFNAEKLISSHVRHGLKVGLASVLAYLAAGWIGLPYGYWAVITTVIVMQMHVADSIQMCLYRFTGTAIGAGMGILMILIFPPTPFYTLIAVFVGTGICAYLTRYDARYRMAAITLAIVFLSSLHEEHRIEYSLFRVAEIGIGVLCAFAVSLAVWPNRTTSVLLERLRKQYDQVADNFLLIMDNFLHLQRRTDPDLFFDLAREVQANRELYNKVYATERRVFRDDMDLLALQVNTLNSVVERIQSTPSLLNEVEGDGFDIIMAPELTQLAQGIADALRAIGRGVHYDPHPLAKAVDGVEKRFIELREQGVIERFEVRRYFQVMSFINTAQHLGEFLLVVLNKPQMPS</sequence>
<dbReference type="HOGENOM" id="CLU_059320_0_0_7"/>
<evidence type="ECO:0000256" key="4">
    <source>
        <dbReference type="ARBA" id="ARBA00022692"/>
    </source>
</evidence>
<evidence type="ECO:0008006" key="10">
    <source>
        <dbReference type="Google" id="ProtNLM"/>
    </source>
</evidence>
<protein>
    <recommendedName>
        <fullName evidence="10">FUSC family protein</fullName>
    </recommendedName>
</protein>
<dbReference type="Proteomes" id="UP000007845">
    <property type="component" value="Chromosome"/>
</dbReference>
<dbReference type="RefSeq" id="WP_014320817.1">
    <property type="nucleotide sequence ID" value="NC_016803.1"/>
</dbReference>
<accession>F0JDM0</accession>
<feature type="transmembrane region" description="Helical" evidence="7">
    <location>
        <begin position="86"/>
        <end position="102"/>
    </location>
</feature>
<keyword evidence="5 7" id="KW-1133">Transmembrane helix</keyword>
<dbReference type="AlphaFoldDB" id="F0JDM0"/>
<evidence type="ECO:0000256" key="7">
    <source>
        <dbReference type="SAM" id="Phobius"/>
    </source>
</evidence>
<evidence type="ECO:0000256" key="1">
    <source>
        <dbReference type="ARBA" id="ARBA00004651"/>
    </source>
</evidence>
<feature type="transmembrane region" description="Helical" evidence="7">
    <location>
        <begin position="24"/>
        <end position="48"/>
    </location>
</feature>
<dbReference type="EMBL" id="CP003220">
    <property type="protein sequence ID" value="EGB13389.1"/>
    <property type="molecule type" value="Genomic_DNA"/>
</dbReference>
<keyword evidence="6 7" id="KW-0472">Membrane</keyword>
<dbReference type="PANTHER" id="PTHR30509:SF9">
    <property type="entry name" value="MULTIDRUG RESISTANCE PROTEIN MDTO"/>
    <property type="match status" value="1"/>
</dbReference>
<dbReference type="eggNOG" id="COG1289">
    <property type="taxonomic scope" value="Bacteria"/>
</dbReference>
<dbReference type="Pfam" id="PF04632">
    <property type="entry name" value="FUSC"/>
    <property type="match status" value="1"/>
</dbReference>
<dbReference type="InterPro" id="IPR006726">
    <property type="entry name" value="PHBA_efflux_AaeB/fusaric-R"/>
</dbReference>
<reference evidence="8 9" key="1">
    <citation type="journal article" date="2011" name="J. Bacteriol.">
        <title>Genome sequence of the mercury-methylating strain Desulfovibrio desulfuricans ND132.</title>
        <authorList>
            <person name="Brown S.D."/>
            <person name="Gilmour C.C."/>
            <person name="Kucken A.M."/>
            <person name="Wall J.D."/>
            <person name="Elias D.A."/>
            <person name="Brandt C.C."/>
            <person name="Podar M."/>
            <person name="Chertkov O."/>
            <person name="Held B."/>
            <person name="Bruce D.C."/>
            <person name="Detter J.C."/>
            <person name="Tapia R."/>
            <person name="Han C.S."/>
            <person name="Goodwin L.A."/>
            <person name="Cheng J.F."/>
            <person name="Pitluck S."/>
            <person name="Woyke T."/>
            <person name="Mikhailova N."/>
            <person name="Ivanova N.N."/>
            <person name="Han J."/>
            <person name="Lucas S."/>
            <person name="Lapidus A.L."/>
            <person name="Land M.L."/>
            <person name="Hauser L.J."/>
            <person name="Palumbo A.V."/>
        </authorList>
    </citation>
    <scope>NUCLEOTIDE SEQUENCE [LARGE SCALE GENOMIC DNA]</scope>
    <source>
        <strain evidence="8 9">ND132</strain>
    </source>
</reference>
<evidence type="ECO:0000256" key="2">
    <source>
        <dbReference type="ARBA" id="ARBA00022448"/>
    </source>
</evidence>
<dbReference type="STRING" id="641491.DND132_0171"/>
<organism evidence="8 9">
    <name type="scientific">Pseudodesulfovibrio mercurii</name>
    <dbReference type="NCBI Taxonomy" id="641491"/>
    <lineage>
        <taxon>Bacteria</taxon>
        <taxon>Pseudomonadati</taxon>
        <taxon>Thermodesulfobacteriota</taxon>
        <taxon>Desulfovibrionia</taxon>
        <taxon>Desulfovibrionales</taxon>
        <taxon>Desulfovibrionaceae</taxon>
    </lineage>
</organism>
<evidence type="ECO:0000256" key="5">
    <source>
        <dbReference type="ARBA" id="ARBA00022989"/>
    </source>
</evidence>
<keyword evidence="9" id="KW-1185">Reference proteome</keyword>
<dbReference type="GO" id="GO:0005886">
    <property type="term" value="C:plasma membrane"/>
    <property type="evidence" value="ECO:0007669"/>
    <property type="project" value="UniProtKB-SubCell"/>
</dbReference>
<dbReference type="GO" id="GO:0022857">
    <property type="term" value="F:transmembrane transporter activity"/>
    <property type="evidence" value="ECO:0007669"/>
    <property type="project" value="InterPro"/>
</dbReference>
<keyword evidence="2" id="KW-0813">Transport</keyword>
<evidence type="ECO:0000256" key="6">
    <source>
        <dbReference type="ARBA" id="ARBA00023136"/>
    </source>
</evidence>
<keyword evidence="3" id="KW-1003">Cell membrane</keyword>
<keyword evidence="4 7" id="KW-0812">Transmembrane</keyword>
<comment type="subcellular location">
    <subcellularLocation>
        <location evidence="1">Cell membrane</location>
        <topology evidence="1">Multi-pass membrane protein</topology>
    </subcellularLocation>
</comment>
<evidence type="ECO:0000313" key="9">
    <source>
        <dbReference type="Proteomes" id="UP000007845"/>
    </source>
</evidence>
<dbReference type="PANTHER" id="PTHR30509">
    <property type="entry name" value="P-HYDROXYBENZOIC ACID EFFLUX PUMP SUBUNIT-RELATED"/>
    <property type="match status" value="1"/>
</dbReference>
<feature type="transmembrane region" description="Helical" evidence="7">
    <location>
        <begin position="137"/>
        <end position="156"/>
    </location>
</feature>
<dbReference type="KEGG" id="ddn:DND132_0171"/>
<feature type="transmembrane region" description="Helical" evidence="7">
    <location>
        <begin position="60"/>
        <end position="80"/>
    </location>
</feature>
<evidence type="ECO:0000313" key="8">
    <source>
        <dbReference type="EMBL" id="EGB13389.1"/>
    </source>
</evidence>
<gene>
    <name evidence="8" type="ORF">DND132_0171</name>
</gene>
<proteinExistence type="predicted"/>
<name>F0JDM0_9BACT</name>
<evidence type="ECO:0000256" key="3">
    <source>
        <dbReference type="ARBA" id="ARBA00022475"/>
    </source>
</evidence>